<accession>A0A1H0Y4N7</accession>
<sequence length="358" mass="40576">MKNVLVTGAGGYIGSILVPKLLEKNYTVTVIDRFFFGVDKLQPHNNLTIIHEDCRRLKEEHFIDVDAVIDLVAISNDPSGELFKEVTYEVNFAARVNTAMLAKKMGVERYILPSSCSIYGFQDKDTIVDEYAETNPLTVYAKANEEAENGVLPLAEDNFTVTVMRQATVYGYSPRMRFDLAVNGMTYGAWENGIIPLMRDGSQWRPMVHVEDTTDVMCLLLEADAHMVNGEIFNVGSKRNNYQLGSLAEEIAAALPIDVKIEWYGEPDHRSYRVNFEKIENALNWEANYTAADGALQIYQKLEAGTLEKTEQTITLNWYKELIKWQNIMKQVGMYGGILEIQKNDQLSIAHRSRGVFF</sequence>
<dbReference type="Pfam" id="PF01370">
    <property type="entry name" value="Epimerase"/>
    <property type="match status" value="1"/>
</dbReference>
<evidence type="ECO:0000313" key="3">
    <source>
        <dbReference type="Proteomes" id="UP000199444"/>
    </source>
</evidence>
<dbReference type="RefSeq" id="WP_092491300.1">
    <property type="nucleotide sequence ID" value="NZ_FNKD01000001.1"/>
</dbReference>
<dbReference type="Proteomes" id="UP000199444">
    <property type="component" value="Unassembled WGS sequence"/>
</dbReference>
<dbReference type="InterPro" id="IPR036291">
    <property type="entry name" value="NAD(P)-bd_dom_sf"/>
</dbReference>
<keyword evidence="3" id="KW-1185">Reference proteome</keyword>
<reference evidence="2 3" key="1">
    <citation type="submission" date="2016-10" db="EMBL/GenBank/DDBJ databases">
        <authorList>
            <person name="de Groot N.N."/>
        </authorList>
    </citation>
    <scope>NUCLEOTIDE SEQUENCE [LARGE SCALE GENOMIC DNA]</scope>
    <source>
        <strain evidence="2 3">CGMCC 1.10449</strain>
    </source>
</reference>
<proteinExistence type="predicted"/>
<dbReference type="PANTHER" id="PTHR43245:SF23">
    <property type="entry name" value="NAD(P)-BINDING DOMAIN-CONTAINING PROTEIN"/>
    <property type="match status" value="1"/>
</dbReference>
<organism evidence="2 3">
    <name type="scientific">Virgibacillus salinus</name>
    <dbReference type="NCBI Taxonomy" id="553311"/>
    <lineage>
        <taxon>Bacteria</taxon>
        <taxon>Bacillati</taxon>
        <taxon>Bacillota</taxon>
        <taxon>Bacilli</taxon>
        <taxon>Bacillales</taxon>
        <taxon>Bacillaceae</taxon>
        <taxon>Virgibacillus</taxon>
    </lineage>
</organism>
<dbReference type="Gene3D" id="3.40.50.720">
    <property type="entry name" value="NAD(P)-binding Rossmann-like Domain"/>
    <property type="match status" value="1"/>
</dbReference>
<gene>
    <name evidence="2" type="ORF">SAMN05216231_0419</name>
</gene>
<name>A0A1H0Y4N7_9BACI</name>
<dbReference type="STRING" id="553311.SAMN05216231_0419"/>
<feature type="domain" description="NAD-dependent epimerase/dehydratase" evidence="1">
    <location>
        <begin position="4"/>
        <end position="236"/>
    </location>
</feature>
<evidence type="ECO:0000313" key="2">
    <source>
        <dbReference type="EMBL" id="SDQ10055.1"/>
    </source>
</evidence>
<dbReference type="InterPro" id="IPR001509">
    <property type="entry name" value="Epimerase_deHydtase"/>
</dbReference>
<dbReference type="InterPro" id="IPR050177">
    <property type="entry name" value="Lipid_A_modif_metabolic_enz"/>
</dbReference>
<evidence type="ECO:0000259" key="1">
    <source>
        <dbReference type="Pfam" id="PF01370"/>
    </source>
</evidence>
<dbReference type="SUPFAM" id="SSF51735">
    <property type="entry name" value="NAD(P)-binding Rossmann-fold domains"/>
    <property type="match status" value="1"/>
</dbReference>
<dbReference type="EMBL" id="FNKD01000001">
    <property type="protein sequence ID" value="SDQ10055.1"/>
    <property type="molecule type" value="Genomic_DNA"/>
</dbReference>
<protein>
    <submittedName>
        <fullName evidence="2">Nucleoside-diphosphate-sugar epimerase</fullName>
    </submittedName>
</protein>
<dbReference type="PANTHER" id="PTHR43245">
    <property type="entry name" value="BIFUNCTIONAL POLYMYXIN RESISTANCE PROTEIN ARNA"/>
    <property type="match status" value="1"/>
</dbReference>
<dbReference type="AlphaFoldDB" id="A0A1H0Y4N7"/>
<dbReference type="CDD" id="cd08946">
    <property type="entry name" value="SDR_e"/>
    <property type="match status" value="1"/>
</dbReference>